<dbReference type="PANTHER" id="PTHR23150">
    <property type="entry name" value="SULFATASE MODIFYING FACTOR 1, 2"/>
    <property type="match status" value="1"/>
</dbReference>
<comment type="pathway">
    <text evidence="3">Amino-acid biosynthesis; ergothioneine biosynthesis.</text>
</comment>
<evidence type="ECO:0000256" key="3">
    <source>
        <dbReference type="ARBA" id="ARBA00037882"/>
    </source>
</evidence>
<reference evidence="6" key="1">
    <citation type="submission" date="2016-09" db="EMBL/GenBank/DDBJ databases">
        <title>Draft genome of thermotolerant cyanobacterium Desertifilum sp. strain IPPAS B-1220.</title>
        <authorList>
            <person name="Sinetova M.A."/>
            <person name="Bolakhan K."/>
            <person name="Zayadan B.K."/>
            <person name="Mironov K.S."/>
            <person name="Ustinova V."/>
            <person name="Kupriyanova E.V."/>
            <person name="Sidorov R.A."/>
            <person name="Skrypnik A.N."/>
            <person name="Gogoleva N.E."/>
            <person name="Gogolev Y.V."/>
            <person name="Los D.A."/>
        </authorList>
    </citation>
    <scope>NUCLEOTIDE SEQUENCE [LARGE SCALE GENOMIC DNA]</scope>
    <source>
        <strain evidence="6">IPPAS B-1220</strain>
    </source>
</reference>
<evidence type="ECO:0000256" key="1">
    <source>
        <dbReference type="ARBA" id="ARBA00023002"/>
    </source>
</evidence>
<dbReference type="InterPro" id="IPR017806">
    <property type="entry name" value="EgtB"/>
</dbReference>
<keyword evidence="2" id="KW-0408">Iron</keyword>
<gene>
    <name evidence="6" type="ORF">BH720_10790</name>
</gene>
<dbReference type="InterPro" id="IPR042095">
    <property type="entry name" value="SUMF_sf"/>
</dbReference>
<dbReference type="InterPro" id="IPR034660">
    <property type="entry name" value="DinB/YfiT-like"/>
</dbReference>
<dbReference type="AlphaFoldDB" id="A0A1E5QKY7"/>
<dbReference type="Gene3D" id="1.20.120.450">
    <property type="entry name" value="dinb family like domain"/>
    <property type="match status" value="1"/>
</dbReference>
<dbReference type="InterPro" id="IPR016187">
    <property type="entry name" value="CTDL_fold"/>
</dbReference>
<evidence type="ECO:0008006" key="7">
    <source>
        <dbReference type="Google" id="ProtNLM"/>
    </source>
</evidence>
<proteinExistence type="predicted"/>
<evidence type="ECO:0000259" key="4">
    <source>
        <dbReference type="Pfam" id="PF03781"/>
    </source>
</evidence>
<dbReference type="OrthoDB" id="9768004at2"/>
<evidence type="ECO:0000313" key="6">
    <source>
        <dbReference type="EMBL" id="OEJ75288.1"/>
    </source>
</evidence>
<dbReference type="NCBIfam" id="TIGR03440">
    <property type="entry name" value="egtB_TIGR03440"/>
    <property type="match status" value="1"/>
</dbReference>
<organism evidence="6">
    <name type="scientific">Desertifilum tharense IPPAS B-1220</name>
    <dbReference type="NCBI Taxonomy" id="1781255"/>
    <lineage>
        <taxon>Bacteria</taxon>
        <taxon>Bacillati</taxon>
        <taxon>Cyanobacteriota</taxon>
        <taxon>Cyanophyceae</taxon>
        <taxon>Desertifilales</taxon>
        <taxon>Desertifilaceae</taxon>
        <taxon>Desertifilum</taxon>
    </lineage>
</organism>
<dbReference type="Pfam" id="PF12867">
    <property type="entry name" value="DinB_2"/>
    <property type="match status" value="1"/>
</dbReference>
<dbReference type="GO" id="GO:0052699">
    <property type="term" value="P:ergothioneine biosynthetic process"/>
    <property type="evidence" value="ECO:0007669"/>
    <property type="project" value="InterPro"/>
</dbReference>
<name>A0A1E5QKY7_9CYAN</name>
<dbReference type="Gene3D" id="3.90.1580.10">
    <property type="entry name" value="paralog of FGE (formylglycine-generating enzyme)"/>
    <property type="match status" value="1"/>
</dbReference>
<dbReference type="InterPro" id="IPR024775">
    <property type="entry name" value="DinB-like"/>
</dbReference>
<dbReference type="EMBL" id="MJGC01000053">
    <property type="protein sequence ID" value="OEJ75288.1"/>
    <property type="molecule type" value="Genomic_DNA"/>
</dbReference>
<protein>
    <recommendedName>
        <fullName evidence="7">Ergothioneine biosynthesis protein EgtB</fullName>
    </recommendedName>
</protein>
<dbReference type="SUPFAM" id="SSF109854">
    <property type="entry name" value="DinB/YfiT-like putative metalloenzymes"/>
    <property type="match status" value="1"/>
</dbReference>
<keyword evidence="1" id="KW-0560">Oxidoreductase</keyword>
<feature type="domain" description="DinB-like" evidence="5">
    <location>
        <begin position="19"/>
        <end position="140"/>
    </location>
</feature>
<accession>A0A1E5QKY7</accession>
<dbReference type="PANTHER" id="PTHR23150:SF36">
    <property type="entry name" value="HERCYNINE OXYGENASE"/>
    <property type="match status" value="1"/>
</dbReference>
<evidence type="ECO:0000256" key="2">
    <source>
        <dbReference type="ARBA" id="ARBA00023004"/>
    </source>
</evidence>
<sequence>MLRLASTPSCRDTLSRDFQQCRLGTLALYEGVDSTTFKQQIHPEFSPIGWHLGHIGFTESYWILERCAGESPLHPEYRQLFAVDGLPKAQRGKIPELAEVCDYLQTIRQRVLKYLETAPLDTQERLWQFILQHEVQHSETVAFVLQMIRLSSRPAVPPLKPTRTEATATEMVKIPAGGFEMGAQTSFALDNERPSHWVELDTYWIDRYPVTCGQYQDFMAKGGYQTRQWWSDAGWQWLQDHPVNQPLYWHPNLPQDRPACGISYYEAEAYANFVGKRLPTEAEWEKAARWDNQVQHSRTYPWGEEFPTNRHCNHNHAVGQTTPVNAYSGGESAYGVCDLLGNVWEWTATWFDGYEGFQSFPYLGYSQVYFDRQHRVLKGGSWATRPWGMRSSFRNWYHPGVRQILAGFRCVRDSLS</sequence>
<dbReference type="STRING" id="1781255.BH720_10790"/>
<dbReference type="SUPFAM" id="SSF56436">
    <property type="entry name" value="C-type lectin-like"/>
    <property type="match status" value="1"/>
</dbReference>
<comment type="caution">
    <text evidence="6">The sequence shown here is derived from an EMBL/GenBank/DDBJ whole genome shotgun (WGS) entry which is preliminary data.</text>
</comment>
<feature type="domain" description="Sulfatase-modifying factor enzyme-like" evidence="4">
    <location>
        <begin position="168"/>
        <end position="412"/>
    </location>
</feature>
<evidence type="ECO:0000259" key="5">
    <source>
        <dbReference type="Pfam" id="PF12867"/>
    </source>
</evidence>
<dbReference type="InterPro" id="IPR051043">
    <property type="entry name" value="Sulfatase_Mod_Factor_Kinase"/>
</dbReference>
<dbReference type="InterPro" id="IPR005532">
    <property type="entry name" value="SUMF_dom"/>
</dbReference>
<dbReference type="Pfam" id="PF03781">
    <property type="entry name" value="FGE-sulfatase"/>
    <property type="match status" value="1"/>
</dbReference>